<accession>A0CEV6</accession>
<feature type="region of interest" description="Disordered" evidence="8">
    <location>
        <begin position="227"/>
        <end position="272"/>
    </location>
</feature>
<evidence type="ECO:0000313" key="11">
    <source>
        <dbReference type="Proteomes" id="UP000000600"/>
    </source>
</evidence>
<dbReference type="GO" id="GO:0005794">
    <property type="term" value="C:Golgi apparatus"/>
    <property type="evidence" value="ECO:0000318"/>
    <property type="project" value="GO_Central"/>
</dbReference>
<protein>
    <recommendedName>
        <fullName evidence="7">Palmitoyltransferase</fullName>
        <ecNumber evidence="7">2.3.1.225</ecNumber>
    </recommendedName>
</protein>
<dbReference type="EMBL" id="CT868067">
    <property type="protein sequence ID" value="CAK69323.1"/>
    <property type="molecule type" value="Genomic_DNA"/>
</dbReference>
<dbReference type="Pfam" id="PF01529">
    <property type="entry name" value="DHHC"/>
    <property type="match status" value="1"/>
</dbReference>
<keyword evidence="11" id="KW-1185">Reference proteome</keyword>
<evidence type="ECO:0000259" key="9">
    <source>
        <dbReference type="Pfam" id="PF01529"/>
    </source>
</evidence>
<comment type="similarity">
    <text evidence="7">Belongs to the DHHC palmitoyltransferase family.</text>
</comment>
<evidence type="ECO:0000313" key="10">
    <source>
        <dbReference type="EMBL" id="CAK69323.1"/>
    </source>
</evidence>
<keyword evidence="3 7" id="KW-0812">Transmembrane</keyword>
<feature type="transmembrane region" description="Helical" evidence="7">
    <location>
        <begin position="12"/>
        <end position="34"/>
    </location>
</feature>
<feature type="transmembrane region" description="Helical" evidence="7">
    <location>
        <begin position="177"/>
        <end position="202"/>
    </location>
</feature>
<dbReference type="GO" id="GO:0006612">
    <property type="term" value="P:protein targeting to membrane"/>
    <property type="evidence" value="ECO:0000318"/>
    <property type="project" value="GO_Central"/>
</dbReference>
<dbReference type="GO" id="GO:0005783">
    <property type="term" value="C:endoplasmic reticulum"/>
    <property type="evidence" value="ECO:0000318"/>
    <property type="project" value="GO_Central"/>
</dbReference>
<keyword evidence="5 7" id="KW-0472">Membrane</keyword>
<evidence type="ECO:0000256" key="6">
    <source>
        <dbReference type="ARBA" id="ARBA00023315"/>
    </source>
</evidence>
<evidence type="ECO:0000256" key="4">
    <source>
        <dbReference type="ARBA" id="ARBA00022989"/>
    </source>
</evidence>
<feature type="transmembrane region" description="Helical" evidence="7">
    <location>
        <begin position="40"/>
        <end position="58"/>
    </location>
</feature>
<dbReference type="eggNOG" id="KOG1311">
    <property type="taxonomic scope" value="Eukaryota"/>
</dbReference>
<dbReference type="AlphaFoldDB" id="A0CEV6"/>
<dbReference type="OrthoDB" id="1924421at2759"/>
<evidence type="ECO:0000256" key="7">
    <source>
        <dbReference type="RuleBase" id="RU079119"/>
    </source>
</evidence>
<dbReference type="PROSITE" id="PS50216">
    <property type="entry name" value="DHHC"/>
    <property type="match status" value="1"/>
</dbReference>
<feature type="transmembrane region" description="Helical" evidence="7">
    <location>
        <begin position="135"/>
        <end position="157"/>
    </location>
</feature>
<dbReference type="PANTHER" id="PTHR22883:SF203">
    <property type="entry name" value="PALMITOYLTRANSFERASE"/>
    <property type="match status" value="1"/>
</dbReference>
<dbReference type="FunCoup" id="A0CEV6">
    <property type="interactions" value="7"/>
</dbReference>
<keyword evidence="2 7" id="KW-0808">Transferase</keyword>
<evidence type="ECO:0000256" key="5">
    <source>
        <dbReference type="ARBA" id="ARBA00023136"/>
    </source>
</evidence>
<evidence type="ECO:0000256" key="1">
    <source>
        <dbReference type="ARBA" id="ARBA00004141"/>
    </source>
</evidence>
<dbReference type="InParanoid" id="A0CEV6"/>
<dbReference type="EC" id="2.3.1.225" evidence="7"/>
<dbReference type="OMA" id="CDRCCED"/>
<gene>
    <name evidence="10" type="ORF">GSPATT00037762001</name>
</gene>
<reference evidence="10 11" key="1">
    <citation type="journal article" date="2006" name="Nature">
        <title>Global trends of whole-genome duplications revealed by the ciliate Paramecium tetraurelia.</title>
        <authorList>
            <consortium name="Genoscope"/>
            <person name="Aury J.-M."/>
            <person name="Jaillon O."/>
            <person name="Duret L."/>
            <person name="Noel B."/>
            <person name="Jubin C."/>
            <person name="Porcel B.M."/>
            <person name="Segurens B."/>
            <person name="Daubin V."/>
            <person name="Anthouard V."/>
            <person name="Aiach N."/>
            <person name="Arnaiz O."/>
            <person name="Billaut A."/>
            <person name="Beisson J."/>
            <person name="Blanc I."/>
            <person name="Bouhouche K."/>
            <person name="Camara F."/>
            <person name="Duharcourt S."/>
            <person name="Guigo R."/>
            <person name="Gogendeau D."/>
            <person name="Katinka M."/>
            <person name="Keller A.-M."/>
            <person name="Kissmehl R."/>
            <person name="Klotz C."/>
            <person name="Koll F."/>
            <person name="Le Moue A."/>
            <person name="Lepere C."/>
            <person name="Malinsky S."/>
            <person name="Nowacki M."/>
            <person name="Nowak J.K."/>
            <person name="Plattner H."/>
            <person name="Poulain J."/>
            <person name="Ruiz F."/>
            <person name="Serrano V."/>
            <person name="Zagulski M."/>
            <person name="Dessen P."/>
            <person name="Betermier M."/>
            <person name="Weissenbach J."/>
            <person name="Scarpelli C."/>
            <person name="Schachter V."/>
            <person name="Sperling L."/>
            <person name="Meyer E."/>
            <person name="Cohen J."/>
            <person name="Wincker P."/>
        </authorList>
    </citation>
    <scope>NUCLEOTIDE SEQUENCE [LARGE SCALE GENOMIC DNA]</scope>
    <source>
        <strain evidence="10 11">Stock d4-2</strain>
    </source>
</reference>
<dbReference type="GO" id="GO:0019706">
    <property type="term" value="F:protein-cysteine S-palmitoyltransferase activity"/>
    <property type="evidence" value="ECO:0000318"/>
    <property type="project" value="GO_Central"/>
</dbReference>
<keyword evidence="6 7" id="KW-0012">Acyltransferase</keyword>
<dbReference type="Proteomes" id="UP000000600">
    <property type="component" value="Unassembled WGS sequence"/>
</dbReference>
<name>A0CEV6_PARTE</name>
<comment type="catalytic activity">
    <reaction evidence="7">
        <text>L-cysteinyl-[protein] + hexadecanoyl-CoA = S-hexadecanoyl-L-cysteinyl-[protein] + CoA</text>
        <dbReference type="Rhea" id="RHEA:36683"/>
        <dbReference type="Rhea" id="RHEA-COMP:10131"/>
        <dbReference type="Rhea" id="RHEA-COMP:11032"/>
        <dbReference type="ChEBI" id="CHEBI:29950"/>
        <dbReference type="ChEBI" id="CHEBI:57287"/>
        <dbReference type="ChEBI" id="CHEBI:57379"/>
        <dbReference type="ChEBI" id="CHEBI:74151"/>
        <dbReference type="EC" id="2.3.1.225"/>
    </reaction>
</comment>
<feature type="compositionally biased region" description="Basic and acidic residues" evidence="8">
    <location>
        <begin position="233"/>
        <end position="266"/>
    </location>
</feature>
<organism evidence="10 11">
    <name type="scientific">Paramecium tetraurelia</name>
    <dbReference type="NCBI Taxonomy" id="5888"/>
    <lineage>
        <taxon>Eukaryota</taxon>
        <taxon>Sar</taxon>
        <taxon>Alveolata</taxon>
        <taxon>Ciliophora</taxon>
        <taxon>Intramacronucleata</taxon>
        <taxon>Oligohymenophorea</taxon>
        <taxon>Peniculida</taxon>
        <taxon>Parameciidae</taxon>
        <taxon>Paramecium</taxon>
    </lineage>
</organism>
<dbReference type="GO" id="GO:0016020">
    <property type="term" value="C:membrane"/>
    <property type="evidence" value="ECO:0007669"/>
    <property type="project" value="UniProtKB-SubCell"/>
</dbReference>
<feature type="domain" description="Palmitoyltransferase DHHC" evidence="9">
    <location>
        <begin position="89"/>
        <end position="217"/>
    </location>
</feature>
<comment type="domain">
    <text evidence="7">The DHHC domain is required for palmitoyltransferase activity.</text>
</comment>
<dbReference type="GeneID" id="5022505"/>
<keyword evidence="4 7" id="KW-1133">Transmembrane helix</keyword>
<dbReference type="InterPro" id="IPR001594">
    <property type="entry name" value="Palmitoyltrfase_DHHC"/>
</dbReference>
<comment type="subcellular location">
    <subcellularLocation>
        <location evidence="1">Membrane</location>
        <topology evidence="1">Multi-pass membrane protein</topology>
    </subcellularLocation>
</comment>
<proteinExistence type="inferred from homology"/>
<dbReference type="STRING" id="5888.A0CEV6"/>
<evidence type="ECO:0000256" key="3">
    <source>
        <dbReference type="ARBA" id="ARBA00022692"/>
    </source>
</evidence>
<dbReference type="InterPro" id="IPR039859">
    <property type="entry name" value="PFA4/ZDH16/20/ERF2-like"/>
</dbReference>
<dbReference type="PANTHER" id="PTHR22883">
    <property type="entry name" value="ZINC FINGER DHHC DOMAIN CONTAINING PROTEIN"/>
    <property type="match status" value="1"/>
</dbReference>
<dbReference type="HOGENOM" id="CLU_800375_0_0_1"/>
<evidence type="ECO:0000256" key="2">
    <source>
        <dbReference type="ARBA" id="ARBA00022679"/>
    </source>
</evidence>
<dbReference type="RefSeq" id="XP_001436720.1">
    <property type="nucleotide sequence ID" value="XM_001436683.1"/>
</dbReference>
<evidence type="ECO:0000256" key="8">
    <source>
        <dbReference type="SAM" id="MobiDB-lite"/>
    </source>
</evidence>
<sequence>MKARSGCSQFPTLFQISTYILFILNAVLIFIHTFALEENIVHYIIFSFLVWISIYFCIKTTISDPTDSFVIQQQNNRGEFFDYEDQQLNQFCELCFAYVKDTTKHCKSCDRCCEDFDHHCRWINNCIGGKNYKPFIGMIVSVFLLLLYSIVVNGRVINQYHEEELQTSTFYSKHAQLILIITVIFLVLEIVGFVFLLQLIALHAYIYKKGMTTYDFIVSRRKKKVEPSNQSEINRDNNQENKIKNIKDSKEQDNKPVIQKKEDGKQGSKTYTHPEIIKNEGSLCSSKKAKQTVLQKRKLTQDGSDEYQKESFVNFFTQRHQTNIEFQLQNRKTNNIEATTPELAKLQ</sequence>
<dbReference type="KEGG" id="ptm:GSPATT00037762001"/>